<dbReference type="Gene3D" id="1.10.287.110">
    <property type="entry name" value="DnaJ domain"/>
    <property type="match status" value="1"/>
</dbReference>
<feature type="chain" id="PRO_5040927771" description="J domain-containing protein" evidence="8">
    <location>
        <begin position="19"/>
        <end position="799"/>
    </location>
</feature>
<feature type="transmembrane region" description="Helical" evidence="7">
    <location>
        <begin position="131"/>
        <end position="150"/>
    </location>
</feature>
<evidence type="ECO:0000259" key="9">
    <source>
        <dbReference type="PROSITE" id="PS50076"/>
    </source>
</evidence>
<feature type="compositionally biased region" description="Acidic residues" evidence="6">
    <location>
        <begin position="208"/>
        <end position="217"/>
    </location>
</feature>
<evidence type="ECO:0000256" key="4">
    <source>
        <dbReference type="ARBA" id="ARBA00023136"/>
    </source>
</evidence>
<dbReference type="AlphaFoldDB" id="A0A9W8I3C7"/>
<dbReference type="InterPro" id="IPR001623">
    <property type="entry name" value="DnaJ_domain"/>
</dbReference>
<feature type="compositionally biased region" description="Basic residues" evidence="6">
    <location>
        <begin position="187"/>
        <end position="196"/>
    </location>
</feature>
<dbReference type="SUPFAM" id="SSF46565">
    <property type="entry name" value="Chaperone J-domain"/>
    <property type="match status" value="1"/>
</dbReference>
<dbReference type="PROSITE" id="PS50076">
    <property type="entry name" value="DNAJ_2"/>
    <property type="match status" value="1"/>
</dbReference>
<evidence type="ECO:0000256" key="2">
    <source>
        <dbReference type="ARBA" id="ARBA00022729"/>
    </source>
</evidence>
<evidence type="ECO:0000313" key="11">
    <source>
        <dbReference type="Proteomes" id="UP001140094"/>
    </source>
</evidence>
<keyword evidence="11" id="KW-1185">Reference proteome</keyword>
<dbReference type="Proteomes" id="UP001140094">
    <property type="component" value="Unassembled WGS sequence"/>
</dbReference>
<dbReference type="PANTHER" id="PTHR44653:SF2">
    <property type="entry name" value="DNAJ HOMOLOG SUBFAMILY C MEMBER 1"/>
    <property type="match status" value="1"/>
</dbReference>
<feature type="region of interest" description="Disordered" evidence="6">
    <location>
        <begin position="308"/>
        <end position="439"/>
    </location>
</feature>
<feature type="compositionally biased region" description="Basic residues" evidence="6">
    <location>
        <begin position="374"/>
        <end position="385"/>
    </location>
</feature>
<dbReference type="GO" id="GO:0012505">
    <property type="term" value="C:endomembrane system"/>
    <property type="evidence" value="ECO:0007669"/>
    <property type="project" value="UniProtKB-SubCell"/>
</dbReference>
<feature type="signal peptide" evidence="8">
    <location>
        <begin position="1"/>
        <end position="18"/>
    </location>
</feature>
<evidence type="ECO:0000313" key="10">
    <source>
        <dbReference type="EMBL" id="KAJ2805705.1"/>
    </source>
</evidence>
<dbReference type="InterPro" id="IPR036869">
    <property type="entry name" value="J_dom_sf"/>
</dbReference>
<feature type="region of interest" description="Disordered" evidence="6">
    <location>
        <begin position="180"/>
        <end position="217"/>
    </location>
</feature>
<comment type="subcellular location">
    <subcellularLocation>
        <location evidence="5">Endomembrane system</location>
        <topology evidence="5">Single-pass membrane protein</topology>
    </subcellularLocation>
</comment>
<evidence type="ECO:0000256" key="8">
    <source>
        <dbReference type="SAM" id="SignalP"/>
    </source>
</evidence>
<name>A0A9W8I3C7_9FUNG</name>
<feature type="compositionally biased region" description="Acidic residues" evidence="6">
    <location>
        <begin position="272"/>
        <end position="285"/>
    </location>
</feature>
<organism evidence="10 11">
    <name type="scientific">Coemansia guatemalensis</name>
    <dbReference type="NCBI Taxonomy" id="2761395"/>
    <lineage>
        <taxon>Eukaryota</taxon>
        <taxon>Fungi</taxon>
        <taxon>Fungi incertae sedis</taxon>
        <taxon>Zoopagomycota</taxon>
        <taxon>Kickxellomycotina</taxon>
        <taxon>Kickxellomycetes</taxon>
        <taxon>Kickxellales</taxon>
        <taxon>Kickxellaceae</taxon>
        <taxon>Coemansia</taxon>
    </lineage>
</organism>
<dbReference type="InterPro" id="IPR052606">
    <property type="entry name" value="DnaJ_domain_protein"/>
</dbReference>
<protein>
    <recommendedName>
        <fullName evidence="9">J domain-containing protein</fullName>
    </recommendedName>
</protein>
<dbReference type="SMART" id="SM00271">
    <property type="entry name" value="DnaJ"/>
    <property type="match status" value="1"/>
</dbReference>
<evidence type="ECO:0000256" key="1">
    <source>
        <dbReference type="ARBA" id="ARBA00022692"/>
    </source>
</evidence>
<feature type="region of interest" description="Disordered" evidence="6">
    <location>
        <begin position="264"/>
        <end position="287"/>
    </location>
</feature>
<keyword evidence="4 7" id="KW-0472">Membrane</keyword>
<feature type="domain" description="J" evidence="9">
    <location>
        <begin position="41"/>
        <end position="111"/>
    </location>
</feature>
<gene>
    <name evidence="10" type="ORF">H4R20_001980</name>
</gene>
<keyword evidence="1 7" id="KW-0812">Transmembrane</keyword>
<dbReference type="PANTHER" id="PTHR44653">
    <property type="entry name" value="DNAJ HOMOLOG SUBFAMILY C MEMBER 1"/>
    <property type="match status" value="1"/>
</dbReference>
<evidence type="ECO:0000256" key="6">
    <source>
        <dbReference type="SAM" id="MobiDB-lite"/>
    </source>
</evidence>
<feature type="compositionally biased region" description="Basic and acidic residues" evidence="6">
    <location>
        <begin position="332"/>
        <end position="347"/>
    </location>
</feature>
<dbReference type="CDD" id="cd06257">
    <property type="entry name" value="DnaJ"/>
    <property type="match status" value="1"/>
</dbReference>
<feature type="compositionally biased region" description="Basic residues" evidence="6">
    <location>
        <begin position="315"/>
        <end position="331"/>
    </location>
</feature>
<dbReference type="PRINTS" id="PR00625">
    <property type="entry name" value="JDOMAIN"/>
</dbReference>
<comment type="caution">
    <text evidence="10">The sequence shown here is derived from an EMBL/GenBank/DDBJ whole genome shotgun (WGS) entry which is preliminary data.</text>
</comment>
<evidence type="ECO:0000256" key="7">
    <source>
        <dbReference type="SAM" id="Phobius"/>
    </source>
</evidence>
<proteinExistence type="predicted"/>
<evidence type="ECO:0000256" key="5">
    <source>
        <dbReference type="ARBA" id="ARBA00037847"/>
    </source>
</evidence>
<dbReference type="EMBL" id="JANBUO010000264">
    <property type="protein sequence ID" value="KAJ2805705.1"/>
    <property type="molecule type" value="Genomic_DNA"/>
</dbReference>
<keyword evidence="3 7" id="KW-1133">Transmembrane helix</keyword>
<evidence type="ECO:0000256" key="3">
    <source>
        <dbReference type="ARBA" id="ARBA00022989"/>
    </source>
</evidence>
<keyword evidence="2 8" id="KW-0732">Signal</keyword>
<accession>A0A9W8I3C7</accession>
<sequence>MRLVVVVVALILVQLCSAWEKLDHEIFELYDDIKRHEPTSDWYELLSVSPKSTVEEINRSYRQLSKKYHPDKLRRLGSERSAAEEKRFQRIGLVVNILRNKESRKRYNFFRKNGVPVWRGTGYLYRRWRPGFISVVVGLLVFASAMQYLFHHLSYWRAQQRIRDIELQQDKLGGKLRVRREDENRQSARRMRRRQKANGGVGTLPNNSEDDSGFEGEENDQFQVNTVGVINPYAVRPAAFGRLLIVRLPVVLATTALSLVGLRSSNTKVPDGDEQAAEEPEDTVSEEAHHDAVAAAIQNIDSPAIATANSEAKAKKASKKAAKADARRRRTPIADDNDRTNSVKRLFDPVTGKLTTVSDSRRTESPSNASPRRGGARGRGKSKGRKSADKNATPVVPRILVRPDRAAAEPEIEQPPRPGVESVRRTPKPRTTAFHSTQESLSWSPSAAIRLAAVSPTGKLLGTSVRRALGEMQIRSSIGILGRAAVGKSLLLSQLAQSSWTAKHAAVFPSNGGRTLGIDVYPTLAGTMLVDAPPVLTHRAVDKWTHRDTDISKAELARVHNLQITLLLLQVCDTLLVVVDAARLLRGRHPADMTPEDWVDAALARLLLAASALAKSIPGFSQPAALQKSGGCRIHVVLSLTASNLCIPAHAIDRDAVGRAYESATGISVANVSVLPRYQPAVTSDELRFLSIAESWSSTMSLYSTIQQTGKRCRSLLPPRLLASRKKNTDDLTFEESVAEIRNLLLGTVPTGRWWVEGTWAATFLRAWDSIRRSDLLHESAVVPDSLLNAMDTLTTHIC</sequence>
<dbReference type="Pfam" id="PF00226">
    <property type="entry name" value="DnaJ"/>
    <property type="match status" value="1"/>
</dbReference>
<reference evidence="10" key="1">
    <citation type="submission" date="2022-07" db="EMBL/GenBank/DDBJ databases">
        <title>Phylogenomic reconstructions and comparative analyses of Kickxellomycotina fungi.</title>
        <authorList>
            <person name="Reynolds N.K."/>
            <person name="Stajich J.E."/>
            <person name="Barry K."/>
            <person name="Grigoriev I.V."/>
            <person name="Crous P."/>
            <person name="Smith M.E."/>
        </authorList>
    </citation>
    <scope>NUCLEOTIDE SEQUENCE</scope>
    <source>
        <strain evidence="10">NRRL 1565</strain>
    </source>
</reference>
<dbReference type="OrthoDB" id="413400at2759"/>